<comment type="caution">
    <text evidence="1">The sequence shown here is derived from an EMBL/GenBank/DDBJ whole genome shotgun (WGS) entry which is preliminary data.</text>
</comment>
<dbReference type="AlphaFoldDB" id="X0ZUZ3"/>
<protein>
    <submittedName>
        <fullName evidence="1">Uncharacterized protein</fullName>
    </submittedName>
</protein>
<organism evidence="1">
    <name type="scientific">marine sediment metagenome</name>
    <dbReference type="NCBI Taxonomy" id="412755"/>
    <lineage>
        <taxon>unclassified sequences</taxon>
        <taxon>metagenomes</taxon>
        <taxon>ecological metagenomes</taxon>
    </lineage>
</organism>
<name>X0ZUZ3_9ZZZZ</name>
<feature type="non-terminal residue" evidence="1">
    <location>
        <position position="1"/>
    </location>
</feature>
<feature type="non-terminal residue" evidence="1">
    <location>
        <position position="233"/>
    </location>
</feature>
<evidence type="ECO:0000313" key="1">
    <source>
        <dbReference type="EMBL" id="GAG51931.1"/>
    </source>
</evidence>
<gene>
    <name evidence="1" type="ORF">S01H1_77607</name>
</gene>
<accession>X0ZUZ3</accession>
<sequence>LLGWVIAGCAGLQAEIQGSTEPPPSPTIRDSAIGEILSTPTARVTLAPDAWKGMPVIPQVSETAREIYQRGFMSGNDPHAFSKVGDCQNVPSMFMGSFDDPGQFSLGDEYSYLQDTIDWFAGSFSRESQAVRRGYNAASILSPFWADPDECVSGETPLECEYRINKPIIAIISLETWWEKEPESYEEYLRAIIEITIDHGVVPILTTKADNLEGDHRINIAIFMLAQEYDIPL</sequence>
<proteinExistence type="predicted"/>
<reference evidence="1" key="1">
    <citation type="journal article" date="2014" name="Front. Microbiol.">
        <title>High frequency of phylogenetically diverse reductive dehalogenase-homologous genes in deep subseafloor sedimentary metagenomes.</title>
        <authorList>
            <person name="Kawai M."/>
            <person name="Futagami T."/>
            <person name="Toyoda A."/>
            <person name="Takaki Y."/>
            <person name="Nishi S."/>
            <person name="Hori S."/>
            <person name="Arai W."/>
            <person name="Tsubouchi T."/>
            <person name="Morono Y."/>
            <person name="Uchiyama I."/>
            <person name="Ito T."/>
            <person name="Fujiyama A."/>
            <person name="Inagaki F."/>
            <person name="Takami H."/>
        </authorList>
    </citation>
    <scope>NUCLEOTIDE SEQUENCE</scope>
    <source>
        <strain evidence="1">Expedition CK06-06</strain>
    </source>
</reference>
<dbReference type="EMBL" id="BARS01052170">
    <property type="protein sequence ID" value="GAG51931.1"/>
    <property type="molecule type" value="Genomic_DNA"/>
</dbReference>